<dbReference type="STRING" id="1220578.FPE01S_01_12090"/>
<dbReference type="RefSeq" id="WP_046367934.1">
    <property type="nucleotide sequence ID" value="NZ_BBWV01000001.1"/>
</dbReference>
<dbReference type="InterPro" id="IPR050491">
    <property type="entry name" value="AmpC-like"/>
</dbReference>
<dbReference type="Pfam" id="PF00144">
    <property type="entry name" value="Beta-lactamase"/>
    <property type="match status" value="1"/>
</dbReference>
<dbReference type="OrthoDB" id="1522765at2"/>
<gene>
    <name evidence="2" type="ORF">FPE01S_01_12090</name>
</gene>
<evidence type="ECO:0000313" key="2">
    <source>
        <dbReference type="EMBL" id="GAO42196.1"/>
    </source>
</evidence>
<dbReference type="Gene3D" id="3.40.710.10">
    <property type="entry name" value="DD-peptidase/beta-lactamase superfamily"/>
    <property type="match status" value="1"/>
</dbReference>
<dbReference type="InterPro" id="IPR012338">
    <property type="entry name" value="Beta-lactam/transpept-like"/>
</dbReference>
<organism evidence="2 3">
    <name type="scientific">Flavihumibacter petaseus NBRC 106054</name>
    <dbReference type="NCBI Taxonomy" id="1220578"/>
    <lineage>
        <taxon>Bacteria</taxon>
        <taxon>Pseudomonadati</taxon>
        <taxon>Bacteroidota</taxon>
        <taxon>Chitinophagia</taxon>
        <taxon>Chitinophagales</taxon>
        <taxon>Chitinophagaceae</taxon>
        <taxon>Flavihumibacter</taxon>
    </lineage>
</organism>
<evidence type="ECO:0000259" key="1">
    <source>
        <dbReference type="Pfam" id="PF00144"/>
    </source>
</evidence>
<evidence type="ECO:0000313" key="3">
    <source>
        <dbReference type="Proteomes" id="UP000033121"/>
    </source>
</evidence>
<keyword evidence="3" id="KW-1185">Reference proteome</keyword>
<reference evidence="2 3" key="1">
    <citation type="submission" date="2015-04" db="EMBL/GenBank/DDBJ databases">
        <title>Whole genome shotgun sequence of Flavihumibacter petaseus NBRC 106054.</title>
        <authorList>
            <person name="Miyazawa S."/>
            <person name="Hosoyama A."/>
            <person name="Hashimoto M."/>
            <person name="Noguchi M."/>
            <person name="Tsuchikane K."/>
            <person name="Ohji S."/>
            <person name="Yamazoe A."/>
            <person name="Ichikawa N."/>
            <person name="Kimura A."/>
            <person name="Fujita N."/>
        </authorList>
    </citation>
    <scope>NUCLEOTIDE SEQUENCE [LARGE SCALE GENOMIC DNA]</scope>
    <source>
        <strain evidence="2 3">NBRC 106054</strain>
    </source>
</reference>
<dbReference type="PANTHER" id="PTHR46825:SF15">
    <property type="entry name" value="BETA-LACTAMASE-RELATED DOMAIN-CONTAINING PROTEIN"/>
    <property type="match status" value="1"/>
</dbReference>
<dbReference type="AlphaFoldDB" id="A0A0E9MXN5"/>
<comment type="caution">
    <text evidence="2">The sequence shown here is derived from an EMBL/GenBank/DDBJ whole genome shotgun (WGS) entry which is preliminary data.</text>
</comment>
<name>A0A0E9MXN5_9BACT</name>
<dbReference type="InterPro" id="IPR001466">
    <property type="entry name" value="Beta-lactam-related"/>
</dbReference>
<accession>A0A0E9MXN5</accession>
<dbReference type="Proteomes" id="UP000033121">
    <property type="component" value="Unassembled WGS sequence"/>
</dbReference>
<dbReference type="PANTHER" id="PTHR46825">
    <property type="entry name" value="D-ALANYL-D-ALANINE-CARBOXYPEPTIDASE/ENDOPEPTIDASE AMPH"/>
    <property type="match status" value="1"/>
</dbReference>
<proteinExistence type="predicted"/>
<dbReference type="SUPFAM" id="SSF56601">
    <property type="entry name" value="beta-lactamase/transpeptidase-like"/>
    <property type="match status" value="1"/>
</dbReference>
<feature type="domain" description="Beta-lactamase-related" evidence="1">
    <location>
        <begin position="34"/>
        <end position="371"/>
    </location>
</feature>
<protein>
    <submittedName>
        <fullName evidence="2">Putative penicillin-binding protein</fullName>
    </submittedName>
</protein>
<dbReference type="EMBL" id="BBWV01000001">
    <property type="protein sequence ID" value="GAO42196.1"/>
    <property type="molecule type" value="Genomic_DNA"/>
</dbReference>
<sequence length="509" mass="56313">MRIFHVFVLVFIGYTGTFAQYSPAVSRNFIKDSLDNYIGTAMKEWQVPGLSVAIVQQGKVIYLKGFGVRETGKPEKVDADTRFGIGSNTKAFTATALAMLEQKGVLSLDDKVQKWVPGFTQFDPWVAREATVRDLLCHRLGFETFQGDFMYFDSDLTYAETKEKFGKLKPDYGFRAKWGYTNAAFAVAGEVLEKASGLTWGSFLQQQIFQPLGMTRTLPYSKSIDTASNTARAHTVVEGQLKKVPYGHLDNLAPAGSIISSAKDLSHWATALMDSGRWNGTPVIPPGAIGITREPNSILGNGGSAFNSSHFMMYGLGWFLREYEGHQIVEHTGGVNGFVTSLTLIPDTRTAIIVLTNTDANGLYEALKDEIQDALLALPFRNYSHISYTQYATSQTRQQARLKAKRDTVAMKLPAAATPAAITGNYLNPVYGAMTIALENGKLLARFEHHKGRFAQLDALGGSRYLATFNDPLYGVRVWPFTIENGVVKNVEVNVNDFVEFTTYIFDKQ</sequence>